<reference evidence="3 4" key="1">
    <citation type="submission" date="2022-10" db="EMBL/GenBank/DDBJ databases">
        <title>The complete genomes of actinobacterial strains from the NBC collection.</title>
        <authorList>
            <person name="Joergensen T.S."/>
            <person name="Alvarez Arevalo M."/>
            <person name="Sterndorff E.B."/>
            <person name="Faurdal D."/>
            <person name="Vuksanovic O."/>
            <person name="Mourched A.-S."/>
            <person name="Charusanti P."/>
            <person name="Shaw S."/>
            <person name="Blin K."/>
            <person name="Weber T."/>
        </authorList>
    </citation>
    <scope>NUCLEOTIDE SEQUENCE [LARGE SCALE GENOMIC DNA]</scope>
    <source>
        <strain evidence="3 4">NBC_00206</strain>
    </source>
</reference>
<accession>A0ABZ1IUG0</accession>
<dbReference type="RefSeq" id="WP_406257787.1">
    <property type="nucleotide sequence ID" value="NZ_CP108125.1"/>
</dbReference>
<evidence type="ECO:0000313" key="4">
    <source>
        <dbReference type="Proteomes" id="UP001622690"/>
    </source>
</evidence>
<dbReference type="InterPro" id="IPR035897">
    <property type="entry name" value="Toll_tir_struct_dom_sf"/>
</dbReference>
<protein>
    <submittedName>
        <fullName evidence="3">Toll/interleukin-1 receptor domain-containing protein</fullName>
    </submittedName>
</protein>
<organism evidence="3 4">
    <name type="scientific">Streptomyces nigra</name>
    <dbReference type="NCBI Taxonomy" id="1827580"/>
    <lineage>
        <taxon>Bacteria</taxon>
        <taxon>Bacillati</taxon>
        <taxon>Actinomycetota</taxon>
        <taxon>Actinomycetes</taxon>
        <taxon>Kitasatosporales</taxon>
        <taxon>Streptomycetaceae</taxon>
        <taxon>Streptomyces</taxon>
    </lineage>
</organism>
<dbReference type="Pfam" id="PF19956">
    <property type="entry name" value="EAD2"/>
    <property type="match status" value="1"/>
</dbReference>
<dbReference type="EMBL" id="CP108125">
    <property type="protein sequence ID" value="WTO83604.1"/>
    <property type="molecule type" value="Genomic_DNA"/>
</dbReference>
<proteinExistence type="predicted"/>
<gene>
    <name evidence="3" type="ORF">OHU27_14695</name>
</gene>
<dbReference type="InterPro" id="IPR045431">
    <property type="entry name" value="EAD2"/>
</dbReference>
<dbReference type="Gene3D" id="3.40.50.10140">
    <property type="entry name" value="Toll/interleukin-1 receptor homology (TIR) domain"/>
    <property type="match status" value="1"/>
</dbReference>
<sequence length="273" mass="29207">MVEAVLASASFSSPASREMLLWVTGETLGRSLLHRGNSSPVLQCVDLIRTCDSEPGGLRVLLEILTAFEPDSSATSRVSTLVTEQEGDSGPDRTIIAGDGTVGVAGTRAPSTSESDTDRKDFFVSYTASDRRWAVWIAWELEEAGYSVIVQEWDFVPGNSWQMGMEKGITECDRTLAVLSPSYLQSSVYGRQEWQAALGADPAGYARRLVPVRVAPCTPQGMLASLVFIDLVGLPGPQARSQLLDGIGHARSGRAKPASPPVFPGESSTHAAH</sequence>
<feature type="region of interest" description="Disordered" evidence="1">
    <location>
        <begin position="250"/>
        <end position="273"/>
    </location>
</feature>
<dbReference type="PROSITE" id="PS50104">
    <property type="entry name" value="TIR"/>
    <property type="match status" value="1"/>
</dbReference>
<dbReference type="Proteomes" id="UP001622690">
    <property type="component" value="Chromosome"/>
</dbReference>
<evidence type="ECO:0000313" key="3">
    <source>
        <dbReference type="EMBL" id="WTO83604.1"/>
    </source>
</evidence>
<keyword evidence="4" id="KW-1185">Reference proteome</keyword>
<name>A0ABZ1IUG0_9ACTN</name>
<evidence type="ECO:0000256" key="1">
    <source>
        <dbReference type="SAM" id="MobiDB-lite"/>
    </source>
</evidence>
<dbReference type="Pfam" id="PF13676">
    <property type="entry name" value="TIR_2"/>
    <property type="match status" value="1"/>
</dbReference>
<feature type="domain" description="TIR" evidence="2">
    <location>
        <begin position="118"/>
        <end position="243"/>
    </location>
</feature>
<evidence type="ECO:0000259" key="2">
    <source>
        <dbReference type="PROSITE" id="PS50104"/>
    </source>
</evidence>
<dbReference type="InterPro" id="IPR000157">
    <property type="entry name" value="TIR_dom"/>
</dbReference>
<keyword evidence="3" id="KW-0675">Receptor</keyword>
<dbReference type="SUPFAM" id="SSF52200">
    <property type="entry name" value="Toll/Interleukin receptor TIR domain"/>
    <property type="match status" value="1"/>
</dbReference>